<dbReference type="GO" id="GO:0005524">
    <property type="term" value="F:ATP binding"/>
    <property type="evidence" value="ECO:0007669"/>
    <property type="project" value="InterPro"/>
</dbReference>
<dbReference type="GO" id="GO:0046872">
    <property type="term" value="F:metal ion binding"/>
    <property type="evidence" value="ECO:0007669"/>
    <property type="project" value="UniProtKB-KW"/>
</dbReference>
<dbReference type="EMBL" id="KQ257462">
    <property type="protein sequence ID" value="KNC97947.1"/>
    <property type="molecule type" value="Genomic_DNA"/>
</dbReference>
<organism evidence="15 16">
    <name type="scientific">Spizellomyces punctatus (strain DAOM BR117)</name>
    <dbReference type="NCBI Taxonomy" id="645134"/>
    <lineage>
        <taxon>Eukaryota</taxon>
        <taxon>Fungi</taxon>
        <taxon>Fungi incertae sedis</taxon>
        <taxon>Chytridiomycota</taxon>
        <taxon>Chytridiomycota incertae sedis</taxon>
        <taxon>Chytridiomycetes</taxon>
        <taxon>Spizellomycetales</taxon>
        <taxon>Spizellomycetaceae</taxon>
        <taxon>Spizellomyces</taxon>
    </lineage>
</organism>
<dbReference type="Pfam" id="PF21180">
    <property type="entry name" value="TOP6A-Spo11_Toprim"/>
    <property type="match status" value="1"/>
</dbReference>
<dbReference type="InterPro" id="IPR036388">
    <property type="entry name" value="WH-like_DNA-bd_sf"/>
</dbReference>
<feature type="domain" description="Spo11/DNA topoisomerase VI subunit A N-terminal" evidence="13">
    <location>
        <begin position="380"/>
        <end position="439"/>
    </location>
</feature>
<protein>
    <recommendedName>
        <fullName evidence="5">DNA topoisomerase (ATP-hydrolyzing)</fullName>
        <ecNumber evidence="5">5.6.2.2</ecNumber>
    </recommendedName>
</protein>
<dbReference type="SUPFAM" id="SSF56726">
    <property type="entry name" value="DNA topoisomerase IV, alpha subunit"/>
    <property type="match status" value="1"/>
</dbReference>
<evidence type="ECO:0000256" key="1">
    <source>
        <dbReference type="ARBA" id="ARBA00000185"/>
    </source>
</evidence>
<dbReference type="Gene3D" id="3.40.1360.10">
    <property type="match status" value="1"/>
</dbReference>
<keyword evidence="16" id="KW-1185">Reference proteome</keyword>
<comment type="similarity">
    <text evidence="4 12">Belongs to the TOP6A family.</text>
</comment>
<evidence type="ECO:0000313" key="15">
    <source>
        <dbReference type="EMBL" id="KNC97947.1"/>
    </source>
</evidence>
<proteinExistence type="inferred from homology"/>
<dbReference type="eggNOG" id="KOG2795">
    <property type="taxonomic scope" value="Eukaryota"/>
</dbReference>
<evidence type="ECO:0000256" key="11">
    <source>
        <dbReference type="ARBA" id="ARBA00023242"/>
    </source>
</evidence>
<dbReference type="GO" id="GO:0000228">
    <property type="term" value="C:nuclear chromosome"/>
    <property type="evidence" value="ECO:0007669"/>
    <property type="project" value="TreeGrafter"/>
</dbReference>
<accession>A0A0L0H9T3</accession>
<dbReference type="CDD" id="cd00223">
    <property type="entry name" value="TOPRIM_TopoIIB_SPO"/>
    <property type="match status" value="1"/>
</dbReference>
<dbReference type="PRINTS" id="PR01550">
    <property type="entry name" value="TOP6AFAMILY"/>
</dbReference>
<dbReference type="RefSeq" id="XP_016605987.1">
    <property type="nucleotide sequence ID" value="XM_016757586.1"/>
</dbReference>
<dbReference type="PRINTS" id="PR01551">
    <property type="entry name" value="SPO11HOMOLOG"/>
</dbReference>
<evidence type="ECO:0000256" key="3">
    <source>
        <dbReference type="ARBA" id="ARBA00004123"/>
    </source>
</evidence>
<evidence type="ECO:0000259" key="14">
    <source>
        <dbReference type="Pfam" id="PF21180"/>
    </source>
</evidence>
<keyword evidence="11" id="KW-0539">Nucleus</keyword>
<keyword evidence="10 12" id="KW-0413">Isomerase</keyword>
<feature type="active site" description="O-(5'-phospho-DNA)-tyrosine intermediate" evidence="12">
    <location>
        <position position="408"/>
    </location>
</feature>
<evidence type="ECO:0000256" key="9">
    <source>
        <dbReference type="ARBA" id="ARBA00023125"/>
    </source>
</evidence>
<dbReference type="VEuPathDB" id="FungiDB:SPPG_09422"/>
<dbReference type="AlphaFoldDB" id="A0A0L0H9T3"/>
<evidence type="ECO:0000256" key="8">
    <source>
        <dbReference type="ARBA" id="ARBA00023029"/>
    </source>
</evidence>
<dbReference type="GO" id="GO:0007131">
    <property type="term" value="P:reciprocal meiotic recombination"/>
    <property type="evidence" value="ECO:0007669"/>
    <property type="project" value="TreeGrafter"/>
</dbReference>
<keyword evidence="9 12" id="KW-0238">DNA-binding</keyword>
<keyword evidence="6" id="KW-0479">Metal-binding</keyword>
<dbReference type="PANTHER" id="PTHR10848:SF0">
    <property type="entry name" value="MEIOTIC RECOMBINATION PROTEIN SPO11"/>
    <property type="match status" value="1"/>
</dbReference>
<dbReference type="GO" id="GO:0003918">
    <property type="term" value="F:DNA topoisomerase type II (double strand cut, ATP-hydrolyzing) activity"/>
    <property type="evidence" value="ECO:0007669"/>
    <property type="project" value="UniProtKB-UniRule"/>
</dbReference>
<evidence type="ECO:0000256" key="5">
    <source>
        <dbReference type="ARBA" id="ARBA00012895"/>
    </source>
</evidence>
<name>A0A0L0H9T3_SPIPD</name>
<dbReference type="STRING" id="645134.A0A0L0H9T3"/>
<evidence type="ECO:0000256" key="2">
    <source>
        <dbReference type="ARBA" id="ARBA00001946"/>
    </source>
</evidence>
<dbReference type="PANTHER" id="PTHR10848">
    <property type="entry name" value="MEIOTIC RECOMBINATION PROTEIN SPO11"/>
    <property type="match status" value="1"/>
</dbReference>
<dbReference type="PROSITE" id="PS52041">
    <property type="entry name" value="TOPO_IIB"/>
    <property type="match status" value="1"/>
</dbReference>
<dbReference type="Gene3D" id="1.10.10.10">
    <property type="entry name" value="Winged helix-like DNA-binding domain superfamily/Winged helix DNA-binding domain"/>
    <property type="match status" value="1"/>
</dbReference>
<comment type="subcellular location">
    <subcellularLocation>
        <location evidence="3">Nucleus</location>
    </subcellularLocation>
</comment>
<dbReference type="Proteomes" id="UP000053201">
    <property type="component" value="Unassembled WGS sequence"/>
</dbReference>
<evidence type="ECO:0000256" key="10">
    <source>
        <dbReference type="ARBA" id="ARBA00023235"/>
    </source>
</evidence>
<dbReference type="EC" id="5.6.2.2" evidence="5"/>
<feature type="domain" description="Topoisomerase 6 subunit A/Spo11 TOPRIM" evidence="14">
    <location>
        <begin position="477"/>
        <end position="656"/>
    </location>
</feature>
<keyword evidence="8 12" id="KW-0799">Topoisomerase</keyword>
<evidence type="ECO:0000256" key="6">
    <source>
        <dbReference type="ARBA" id="ARBA00022723"/>
    </source>
</evidence>
<dbReference type="GO" id="GO:0000706">
    <property type="term" value="P:meiotic DNA double-strand break processing"/>
    <property type="evidence" value="ECO:0007669"/>
    <property type="project" value="TreeGrafter"/>
</dbReference>
<keyword evidence="7" id="KW-0460">Magnesium</keyword>
<dbReference type="GeneID" id="27692547"/>
<sequence length="663" mass="75755">MQLLTSNYDDLLLGYQVEERGKDEGVGGYSPAHEGEWAPGCWELFIKDGESTEWVDHANQDFAFRHDDDVLWDLTEDEAICFRDRGAEGELSSVDGHLSELWDDDFAEVTHESCVEMDIIWEGNEFLDHESEAESSHQNQAVSCDEDVLDTTEQKHDHGGSTIRANTLSSNMVHYSPDAHAEWFSEDGLEDTAENDSWAPPSLSREHDQIQFRSEDDDMLFTYEADSNSSSLKFELSVDSDVWADDRLSYKDETLVPDILGLTAGKEMEMDIDPLISSQLEKDKKLSKIPFEIVLVGDPCMDQLEVGSLWKATARSREWMLEQVDAVLSRIRQAPETGKQHVLKMISRSQKVWKYDDQIPVMRLQTKRHVYKMIPDGNGRFDIYVRILEYCKDLLQKNVTATKREIYYRDVALFKSQRVVDQAIEDLACTFAVQRHCLNMVASSKGLVHGDLRLHMVDRTIVDCLQGGHQSLTTAKFVLVIEKEATFRTVVADRFAAIHGPCILITGKGYPDVSTRRLVKRLSEIEQRAQVEDGPVERLPVLALVDCDPHGIEIYLCYKFGSKAMAFDSHNLACPTIRWIGLRPRDWINTDYQIDFNKLLVLTERDRRRALGMLRRGYIKQFSDIRTALSRILFYGRKAEIQAVPPDILTGTYLPRIVAEQIN</sequence>
<dbReference type="InterPro" id="IPR036078">
    <property type="entry name" value="Spo11/TopoVI_A_sf"/>
</dbReference>
<comment type="cofactor">
    <cofactor evidence="2">
        <name>Mg(2+)</name>
        <dbReference type="ChEBI" id="CHEBI:18420"/>
    </cofactor>
</comment>
<dbReference type="InterPro" id="IPR002815">
    <property type="entry name" value="Spo11/TopoVI_A"/>
</dbReference>
<evidence type="ECO:0000256" key="4">
    <source>
        <dbReference type="ARBA" id="ARBA00006559"/>
    </source>
</evidence>
<comment type="catalytic activity">
    <reaction evidence="1 12">
        <text>ATP-dependent breakage, passage and rejoining of double-stranded DNA.</text>
        <dbReference type="EC" id="5.6.2.2"/>
    </reaction>
</comment>
<evidence type="ECO:0000256" key="12">
    <source>
        <dbReference type="PROSITE-ProRule" id="PRU01385"/>
    </source>
</evidence>
<dbReference type="InterPro" id="IPR013049">
    <property type="entry name" value="Spo11/TopoVI_A_N"/>
</dbReference>
<dbReference type="InterPro" id="IPR013048">
    <property type="entry name" value="Meiotic_Spo11"/>
</dbReference>
<evidence type="ECO:0000259" key="13">
    <source>
        <dbReference type="Pfam" id="PF04406"/>
    </source>
</evidence>
<reference evidence="15 16" key="1">
    <citation type="submission" date="2009-08" db="EMBL/GenBank/DDBJ databases">
        <title>The Genome Sequence of Spizellomyces punctatus strain DAOM BR117.</title>
        <authorList>
            <consortium name="The Broad Institute Genome Sequencing Platform"/>
            <person name="Russ C."/>
            <person name="Cuomo C."/>
            <person name="Shea T."/>
            <person name="Young S.K."/>
            <person name="Zeng Q."/>
            <person name="Koehrsen M."/>
            <person name="Haas B."/>
            <person name="Borodovsky M."/>
            <person name="Guigo R."/>
            <person name="Alvarado L."/>
            <person name="Berlin A."/>
            <person name="Bochicchio J."/>
            <person name="Borenstein D."/>
            <person name="Chapman S."/>
            <person name="Chen Z."/>
            <person name="Engels R."/>
            <person name="Freedman E."/>
            <person name="Gellesch M."/>
            <person name="Goldberg J."/>
            <person name="Griggs A."/>
            <person name="Gujja S."/>
            <person name="Heiman D."/>
            <person name="Hepburn T."/>
            <person name="Howarth C."/>
            <person name="Jen D."/>
            <person name="Larson L."/>
            <person name="Lewis B."/>
            <person name="Mehta T."/>
            <person name="Park D."/>
            <person name="Pearson M."/>
            <person name="Roberts A."/>
            <person name="Saif S."/>
            <person name="Shenoy N."/>
            <person name="Sisk P."/>
            <person name="Stolte C."/>
            <person name="Sykes S."/>
            <person name="Thomson T."/>
            <person name="Walk T."/>
            <person name="White J."/>
            <person name="Yandava C."/>
            <person name="Burger G."/>
            <person name="Gray M.W."/>
            <person name="Holland P.W.H."/>
            <person name="King N."/>
            <person name="Lang F.B.F."/>
            <person name="Roger A.J."/>
            <person name="Ruiz-Trillo I."/>
            <person name="Lander E."/>
            <person name="Nusbaum C."/>
        </authorList>
    </citation>
    <scope>NUCLEOTIDE SEQUENCE [LARGE SCALE GENOMIC DNA]</scope>
    <source>
        <strain evidence="15 16">DAOM BR117</strain>
    </source>
</reference>
<dbReference type="GO" id="GO:0042138">
    <property type="term" value="P:meiotic DNA double-strand break formation"/>
    <property type="evidence" value="ECO:0007669"/>
    <property type="project" value="InterPro"/>
</dbReference>
<dbReference type="OrthoDB" id="521512at2759"/>
<evidence type="ECO:0000256" key="7">
    <source>
        <dbReference type="ARBA" id="ARBA00022842"/>
    </source>
</evidence>
<evidence type="ECO:0000313" key="16">
    <source>
        <dbReference type="Proteomes" id="UP000053201"/>
    </source>
</evidence>
<gene>
    <name evidence="15" type="ORF">SPPG_09422</name>
</gene>
<dbReference type="GO" id="GO:0003677">
    <property type="term" value="F:DNA binding"/>
    <property type="evidence" value="ECO:0007669"/>
    <property type="project" value="UniProtKB-UniRule"/>
</dbReference>
<dbReference type="InterPro" id="IPR034136">
    <property type="entry name" value="TOPRIM_Topo6A/Spo11"/>
</dbReference>
<dbReference type="InParanoid" id="A0A0L0H9T3"/>
<dbReference type="Pfam" id="PF04406">
    <property type="entry name" value="TP6A_N"/>
    <property type="match status" value="1"/>
</dbReference>